<keyword evidence="4" id="KW-1185">Reference proteome</keyword>
<dbReference type="AlphaFoldDB" id="A0AAD1SSZ8"/>
<accession>A0AAD1SSZ8</accession>
<protein>
    <submittedName>
        <fullName evidence="3">Uncharacterized protein</fullName>
    </submittedName>
</protein>
<name>A0AAD1SSZ8_PELCU</name>
<feature type="region of interest" description="Disordered" evidence="2">
    <location>
        <begin position="278"/>
        <end position="381"/>
    </location>
</feature>
<evidence type="ECO:0000313" key="3">
    <source>
        <dbReference type="EMBL" id="CAH2310561.1"/>
    </source>
</evidence>
<dbReference type="PANTHER" id="PTHR34533:SF3">
    <property type="entry name" value="BICD FAMILY-LIKE CARGO ADAPTER 2"/>
    <property type="match status" value="1"/>
</dbReference>
<organism evidence="3 4">
    <name type="scientific">Pelobates cultripes</name>
    <name type="common">Western spadefoot toad</name>
    <dbReference type="NCBI Taxonomy" id="61616"/>
    <lineage>
        <taxon>Eukaryota</taxon>
        <taxon>Metazoa</taxon>
        <taxon>Chordata</taxon>
        <taxon>Craniata</taxon>
        <taxon>Vertebrata</taxon>
        <taxon>Euteleostomi</taxon>
        <taxon>Amphibia</taxon>
        <taxon>Batrachia</taxon>
        <taxon>Anura</taxon>
        <taxon>Pelobatoidea</taxon>
        <taxon>Pelobatidae</taxon>
        <taxon>Pelobates</taxon>
    </lineage>
</organism>
<evidence type="ECO:0000313" key="4">
    <source>
        <dbReference type="Proteomes" id="UP001295444"/>
    </source>
</evidence>
<reference evidence="3" key="1">
    <citation type="submission" date="2022-03" db="EMBL/GenBank/DDBJ databases">
        <authorList>
            <person name="Alioto T."/>
            <person name="Alioto T."/>
            <person name="Gomez Garrido J."/>
        </authorList>
    </citation>
    <scope>NUCLEOTIDE SEQUENCE</scope>
</reference>
<feature type="compositionally biased region" description="Polar residues" evidence="2">
    <location>
        <begin position="335"/>
        <end position="357"/>
    </location>
</feature>
<proteinExistence type="predicted"/>
<keyword evidence="1" id="KW-0175">Coiled coil</keyword>
<feature type="coiled-coil region" evidence="1">
    <location>
        <begin position="187"/>
        <end position="218"/>
    </location>
</feature>
<dbReference type="EMBL" id="OW240919">
    <property type="protein sequence ID" value="CAH2310561.1"/>
    <property type="molecule type" value="Genomic_DNA"/>
</dbReference>
<evidence type="ECO:0000256" key="2">
    <source>
        <dbReference type="SAM" id="MobiDB-lite"/>
    </source>
</evidence>
<dbReference type="PANTHER" id="PTHR34533">
    <property type="entry name" value="TRANSMEMBRANE PROTEIN CCDC163"/>
    <property type="match status" value="1"/>
</dbReference>
<gene>
    <name evidence="3" type="ORF">PECUL_23A030851</name>
</gene>
<dbReference type="InterPro" id="IPR039284">
    <property type="entry name" value="CCDC159/163"/>
</dbReference>
<dbReference type="Proteomes" id="UP001295444">
    <property type="component" value="Chromosome 08"/>
</dbReference>
<evidence type="ECO:0000256" key="1">
    <source>
        <dbReference type="SAM" id="Coils"/>
    </source>
</evidence>
<feature type="region of interest" description="Disordered" evidence="2">
    <location>
        <begin position="147"/>
        <end position="168"/>
    </location>
</feature>
<feature type="compositionally biased region" description="Low complexity" evidence="2">
    <location>
        <begin position="300"/>
        <end position="315"/>
    </location>
</feature>
<sequence length="381" mass="43159">MNWDTKLDGILNATDINMSRIKERLYARGELTRADVQFDLPQEKSTLYEEPPSKPSSPYVSYTNGFSRVSPSEDRVTVSSQLLSQAKMISSLHQAIGRLERDRDHQEQRIQGLEAEVRHLRGAQVDPHGADLERKMERLKQELSNELRHLQDRGRDSPTRDTSSALRSTASIIQEVNENKRILWKEYESLRRDMDYLHQRLRRQEDDLLRQLSESQDVKRAQERNAKMLEGLLSTQQTHTMDVNRTRMDTQGVQRDLLQIRSSISELKEDMQILEGKVYRHSARSDRGGKPVTRKKKPVKSQSPSSSEDSSSQVSLADISSEDTSYSLGIPPASRGSNEKSSTSHGVGSRNKTTSIPNGDGLSDDLDGLSDSPPELNFSDL</sequence>
<feature type="compositionally biased region" description="Basic and acidic residues" evidence="2">
    <location>
        <begin position="147"/>
        <end position="159"/>
    </location>
</feature>